<feature type="region of interest" description="Disordered" evidence="3">
    <location>
        <begin position="20"/>
        <end position="57"/>
    </location>
</feature>
<keyword evidence="5" id="KW-1185">Reference proteome</keyword>
<evidence type="ECO:0000256" key="3">
    <source>
        <dbReference type="SAM" id="MobiDB-lite"/>
    </source>
</evidence>
<dbReference type="InterPro" id="IPR011043">
    <property type="entry name" value="Gal_Oxase/kelch_b-propeller"/>
</dbReference>
<keyword evidence="1" id="KW-0880">Kelch repeat</keyword>
<dbReference type="PANTHER" id="PTHR46093">
    <property type="entry name" value="ACYL-COA-BINDING DOMAIN-CONTAINING PROTEIN 5"/>
    <property type="match status" value="1"/>
</dbReference>
<feature type="region of interest" description="Disordered" evidence="3">
    <location>
        <begin position="81"/>
        <end position="125"/>
    </location>
</feature>
<dbReference type="Proteomes" id="UP000601435">
    <property type="component" value="Unassembled WGS sequence"/>
</dbReference>
<name>A0A812RXW7_9DINO</name>
<proteinExistence type="predicted"/>
<evidence type="ECO:0000256" key="2">
    <source>
        <dbReference type="ARBA" id="ARBA00022737"/>
    </source>
</evidence>
<dbReference type="OrthoDB" id="9973021at2759"/>
<dbReference type="PANTHER" id="PTHR46093:SF18">
    <property type="entry name" value="FIBRONECTIN TYPE-III DOMAIN-CONTAINING PROTEIN"/>
    <property type="match status" value="1"/>
</dbReference>
<feature type="compositionally biased region" description="Acidic residues" evidence="3">
    <location>
        <begin position="27"/>
        <end position="40"/>
    </location>
</feature>
<accession>A0A812RXW7</accession>
<feature type="compositionally biased region" description="Basic and acidic residues" evidence="3">
    <location>
        <begin position="41"/>
        <end position="50"/>
    </location>
</feature>
<reference evidence="4" key="1">
    <citation type="submission" date="2021-02" db="EMBL/GenBank/DDBJ databases">
        <authorList>
            <person name="Dougan E. K."/>
            <person name="Rhodes N."/>
            <person name="Thang M."/>
            <person name="Chan C."/>
        </authorList>
    </citation>
    <scope>NUCLEOTIDE SEQUENCE</scope>
</reference>
<organism evidence="4 5">
    <name type="scientific">Symbiodinium necroappetens</name>
    <dbReference type="NCBI Taxonomy" id="1628268"/>
    <lineage>
        <taxon>Eukaryota</taxon>
        <taxon>Sar</taxon>
        <taxon>Alveolata</taxon>
        <taxon>Dinophyceae</taxon>
        <taxon>Suessiales</taxon>
        <taxon>Symbiodiniaceae</taxon>
        <taxon>Symbiodinium</taxon>
    </lineage>
</organism>
<dbReference type="AlphaFoldDB" id="A0A812RXW7"/>
<sequence length="665" mass="71930">MSQLRYPRARVQYSKVKVGTIGSTFGEVDDEDEDEDDEYGDDRSAARLEEPSMPSIGHFTEIATSFKLPYAYDEMRPPAPPVVIRPRNKGQLVPPRQPLQATGEAAPSTEAQAPKEASTVASEAQAPEALEAPSLGALGSTSSTLARHLCSEAAWRQAANAKTLLQGMLLQRLGWEVKEAVPSAPPARDNHAAFATSFGILIFGGKQLGQRRFLNDLWVLDTGGRFDVATGRWAEAAARGGARGGEGPAPRAFNADGGAGPGGVLRDRLGREWLVVFGGLRGEGFRDNETWALGPLVGGLEAAASWQWRELQGGSGAQSRERPTPRFHHTQTVLRPSTLAVVGGHNFMVRPILGSALLSFDVEVEGLEDVRWRHLDEAEGAPEPRAYHAAAEWRQQLVLFGGEVRSPFSGYEVERDTWLLDLSGSWRRLDAVFPVGRSRASAAVVSDRFLCISGGYELATGLAAPMVQLQICADLWMLDLQNPDGGWSKACDTRRSGRLDAMSTVLHGGKTLLIFGGHDGSQLNEFGDPTGGYAPPSDTLGVRFRADGTVVTARYAGESAGNQGPGLLTMEQIFAHFCRDDNGDRQTWKLSTLQLCWQAEEVEHLDGLQTMGRVDTATSMTWEWRADHLAACGALPAGFAWEADDSEVGEPAAKRLRTESESEGQ</sequence>
<gene>
    <name evidence="4" type="primary">GPA3</name>
    <name evidence="4" type="ORF">SNEC2469_LOCUS12628</name>
</gene>
<evidence type="ECO:0000256" key="1">
    <source>
        <dbReference type="ARBA" id="ARBA00022441"/>
    </source>
</evidence>
<comment type="caution">
    <text evidence="4">The sequence shown here is derived from an EMBL/GenBank/DDBJ whole genome shotgun (WGS) entry which is preliminary data.</text>
</comment>
<dbReference type="Gene3D" id="2.120.10.80">
    <property type="entry name" value="Kelch-type beta propeller"/>
    <property type="match status" value="2"/>
</dbReference>
<evidence type="ECO:0000313" key="4">
    <source>
        <dbReference type="EMBL" id="CAE7454671.1"/>
    </source>
</evidence>
<dbReference type="InterPro" id="IPR015915">
    <property type="entry name" value="Kelch-typ_b-propeller"/>
</dbReference>
<keyword evidence="2" id="KW-0677">Repeat</keyword>
<dbReference type="Pfam" id="PF24681">
    <property type="entry name" value="Kelch_KLHDC2_KLHL20_DRC7"/>
    <property type="match status" value="1"/>
</dbReference>
<evidence type="ECO:0000313" key="5">
    <source>
        <dbReference type="Proteomes" id="UP000601435"/>
    </source>
</evidence>
<protein>
    <submittedName>
        <fullName evidence="4">GPA3 protein</fullName>
    </submittedName>
</protein>
<dbReference type="SUPFAM" id="SSF50965">
    <property type="entry name" value="Galactose oxidase, central domain"/>
    <property type="match status" value="1"/>
</dbReference>
<dbReference type="EMBL" id="CAJNJA010020055">
    <property type="protein sequence ID" value="CAE7454671.1"/>
    <property type="molecule type" value="Genomic_DNA"/>
</dbReference>